<name>A0A6G1K9Z7_9PLEO</name>
<evidence type="ECO:0000259" key="2">
    <source>
        <dbReference type="Pfam" id="PF02037"/>
    </source>
</evidence>
<feature type="compositionally biased region" description="Polar residues" evidence="1">
    <location>
        <begin position="95"/>
        <end position="114"/>
    </location>
</feature>
<dbReference type="AlphaFoldDB" id="A0A6G1K9Z7"/>
<gene>
    <name evidence="3" type="ORF">K504DRAFT_501929</name>
</gene>
<accession>A0A6G1K9Z7</accession>
<proteinExistence type="predicted"/>
<dbReference type="Gene3D" id="1.10.720.30">
    <property type="entry name" value="SAP domain"/>
    <property type="match status" value="1"/>
</dbReference>
<evidence type="ECO:0000313" key="4">
    <source>
        <dbReference type="Proteomes" id="UP000799428"/>
    </source>
</evidence>
<evidence type="ECO:0000313" key="3">
    <source>
        <dbReference type="EMBL" id="KAF2709187.1"/>
    </source>
</evidence>
<dbReference type="InterPro" id="IPR003034">
    <property type="entry name" value="SAP_dom"/>
</dbReference>
<dbReference type="InterPro" id="IPR036361">
    <property type="entry name" value="SAP_dom_sf"/>
</dbReference>
<dbReference type="Proteomes" id="UP000799428">
    <property type="component" value="Unassembled WGS sequence"/>
</dbReference>
<evidence type="ECO:0000256" key="1">
    <source>
        <dbReference type="SAM" id="MobiDB-lite"/>
    </source>
</evidence>
<dbReference type="OrthoDB" id="3993201at2759"/>
<keyword evidence="4" id="KW-1185">Reference proteome</keyword>
<protein>
    <recommendedName>
        <fullName evidence="2">SAP domain-containing protein</fullName>
    </recommendedName>
</protein>
<dbReference type="Pfam" id="PF02037">
    <property type="entry name" value="SAP"/>
    <property type="match status" value="1"/>
</dbReference>
<organism evidence="3 4">
    <name type="scientific">Pleomassaria siparia CBS 279.74</name>
    <dbReference type="NCBI Taxonomy" id="1314801"/>
    <lineage>
        <taxon>Eukaryota</taxon>
        <taxon>Fungi</taxon>
        <taxon>Dikarya</taxon>
        <taxon>Ascomycota</taxon>
        <taxon>Pezizomycotina</taxon>
        <taxon>Dothideomycetes</taxon>
        <taxon>Pleosporomycetidae</taxon>
        <taxon>Pleosporales</taxon>
        <taxon>Pleomassariaceae</taxon>
        <taxon>Pleomassaria</taxon>
    </lineage>
</organism>
<feature type="domain" description="SAP" evidence="2">
    <location>
        <begin position="50"/>
        <end position="78"/>
    </location>
</feature>
<sequence length="231" mass="24749">MQASRASSRAFMAIAAGSKQSRSLHMTGSATYSNLLNSERRALNLPHDIAGLQAECQKRNLPTIGSQNELLNRLTAHEMASSRAFSTAIRDSKRPTTTQAANPGSARHFNTSRSLKAVGDTSTIDFTYIPDFDPELRSSPAVRVPILPQINPSEAAKVHTAADGEANVVLPTVTPDSTSSAIGEAADNIFANFTSRFNASSDPENPSMVKELWYSFVEDIVGPKSKGSPKA</sequence>
<dbReference type="EMBL" id="MU005770">
    <property type="protein sequence ID" value="KAF2709187.1"/>
    <property type="molecule type" value="Genomic_DNA"/>
</dbReference>
<feature type="region of interest" description="Disordered" evidence="1">
    <location>
        <begin position="85"/>
        <end position="114"/>
    </location>
</feature>
<reference evidence="3" key="1">
    <citation type="journal article" date="2020" name="Stud. Mycol.">
        <title>101 Dothideomycetes genomes: a test case for predicting lifestyles and emergence of pathogens.</title>
        <authorList>
            <person name="Haridas S."/>
            <person name="Albert R."/>
            <person name="Binder M."/>
            <person name="Bloem J."/>
            <person name="Labutti K."/>
            <person name="Salamov A."/>
            <person name="Andreopoulos B."/>
            <person name="Baker S."/>
            <person name="Barry K."/>
            <person name="Bills G."/>
            <person name="Bluhm B."/>
            <person name="Cannon C."/>
            <person name="Castanera R."/>
            <person name="Culley D."/>
            <person name="Daum C."/>
            <person name="Ezra D."/>
            <person name="Gonzalez J."/>
            <person name="Henrissat B."/>
            <person name="Kuo A."/>
            <person name="Liang C."/>
            <person name="Lipzen A."/>
            <person name="Lutzoni F."/>
            <person name="Magnuson J."/>
            <person name="Mondo S."/>
            <person name="Nolan M."/>
            <person name="Ohm R."/>
            <person name="Pangilinan J."/>
            <person name="Park H.-J."/>
            <person name="Ramirez L."/>
            <person name="Alfaro M."/>
            <person name="Sun H."/>
            <person name="Tritt A."/>
            <person name="Yoshinaga Y."/>
            <person name="Zwiers L.-H."/>
            <person name="Turgeon B."/>
            <person name="Goodwin S."/>
            <person name="Spatafora J."/>
            <person name="Crous P."/>
            <person name="Grigoriev I."/>
        </authorList>
    </citation>
    <scope>NUCLEOTIDE SEQUENCE</scope>
    <source>
        <strain evidence="3">CBS 279.74</strain>
    </source>
</reference>